<keyword evidence="3" id="KW-0175">Coiled coil</keyword>
<evidence type="ECO:0000256" key="3">
    <source>
        <dbReference type="SAM" id="Coils"/>
    </source>
</evidence>
<feature type="compositionally biased region" description="Low complexity" evidence="4">
    <location>
        <begin position="623"/>
        <end position="632"/>
    </location>
</feature>
<evidence type="ECO:0000313" key="6">
    <source>
        <dbReference type="EMBL" id="CEP07635.1"/>
    </source>
</evidence>
<sequence>MFTVNGQFDHNGGGDVYSSSPKPILVNSPTLSTSILQHSDSKKTVDSLKVNLQSNAEGSAELPQSSQTNMDDFEIKQPIGYGSSAMVYSAVYLPHNKRVAIKVIDLDMFERNQIDELRRETALMALSKHPHVLRVYGSFVHGSKLYIVTPYMAVGSCLDIMKLSFPDGLDEISIATILKQALEGLAYLHKNGHIHRDVKAGNLLMDEDGSVLLADFGVSSSLMETGERGVRKTFVGTPCWMAPEVMEQADYDYKADIWSFGITAIELATGHAPFAKHPPLKVLMMTLNNDPPTLSRETATNKFSRTFKEMIDSCMCKDPAKRPPADKLLLHPFFKQAKKPEWLAKHLIADIPPIESRPIKKFPQKQVASSSTDEWDFNDEAAAAAAAAAGGPSTTYQQIPGLNPPKRHISFGHVVVRKPSSSSQHHASESWSYSPSSFSDSNAPLVPSPPSMPPRKGRALSDDFLIEESRIAHSKHYNSHAGDEATKQKGRFNLNRDRVRHGSLHEKAPSVTFSEEAGKPNGKLLYRTISHEDNMNRKPRFNNTQQQSSPPPPAHLQALPLSRNNSNVSSGTTALTREGSTHSKGGDMCESRKIGRFELTNNSETTSRQHSYIEGSRDLSPYSTTHSSSSSSLARGQRSIPAVYNQINELLRQNDSQKQLLTELVGLFDLPRATADQTKSHQELVTTIDSLEQQLQAFQRENLLLQRENETMRKQIDQLKNP</sequence>
<dbReference type="OrthoDB" id="248923at2759"/>
<keyword evidence="2" id="KW-0547">Nucleotide-binding</keyword>
<dbReference type="PANTHER" id="PTHR48014:SF21">
    <property type="entry name" value="SERINE_THREONINE-PROTEIN KINASE FRAY2"/>
    <property type="match status" value="1"/>
</dbReference>
<dbReference type="FunFam" id="1.10.510.10:FF:000947">
    <property type="entry name" value="serine/threonine-protein kinase OSR1"/>
    <property type="match status" value="1"/>
</dbReference>
<dbReference type="Pfam" id="PF00069">
    <property type="entry name" value="Pkinase"/>
    <property type="match status" value="1"/>
</dbReference>
<feature type="compositionally biased region" description="Polar residues" evidence="4">
    <location>
        <begin position="599"/>
        <end position="610"/>
    </location>
</feature>
<feature type="domain" description="Protein kinase" evidence="5">
    <location>
        <begin position="73"/>
        <end position="334"/>
    </location>
</feature>
<accession>A0A0B7MWG3</accession>
<feature type="compositionally biased region" description="Polar residues" evidence="4">
    <location>
        <begin position="563"/>
        <end position="575"/>
    </location>
</feature>
<dbReference type="InterPro" id="IPR011009">
    <property type="entry name" value="Kinase-like_dom_sf"/>
</dbReference>
<evidence type="ECO:0000259" key="5">
    <source>
        <dbReference type="PROSITE" id="PS50011"/>
    </source>
</evidence>
<keyword evidence="7" id="KW-1185">Reference proteome</keyword>
<organism evidence="6 7">
    <name type="scientific">Parasitella parasitica</name>
    <dbReference type="NCBI Taxonomy" id="35722"/>
    <lineage>
        <taxon>Eukaryota</taxon>
        <taxon>Fungi</taxon>
        <taxon>Fungi incertae sedis</taxon>
        <taxon>Mucoromycota</taxon>
        <taxon>Mucoromycotina</taxon>
        <taxon>Mucoromycetes</taxon>
        <taxon>Mucorales</taxon>
        <taxon>Mucorineae</taxon>
        <taxon>Mucoraceae</taxon>
        <taxon>Parasitella</taxon>
    </lineage>
</organism>
<dbReference type="PROSITE" id="PS00107">
    <property type="entry name" value="PROTEIN_KINASE_ATP"/>
    <property type="match status" value="1"/>
</dbReference>
<dbReference type="GO" id="GO:0004672">
    <property type="term" value="F:protein kinase activity"/>
    <property type="evidence" value="ECO:0007669"/>
    <property type="project" value="InterPro"/>
</dbReference>
<dbReference type="Gene3D" id="3.30.200.20">
    <property type="entry name" value="Phosphorylase Kinase, domain 1"/>
    <property type="match status" value="1"/>
</dbReference>
<dbReference type="GO" id="GO:0005524">
    <property type="term" value="F:ATP binding"/>
    <property type="evidence" value="ECO:0007669"/>
    <property type="project" value="UniProtKB-UniRule"/>
</dbReference>
<dbReference type="EMBL" id="LN719412">
    <property type="protein sequence ID" value="CEP07635.1"/>
    <property type="molecule type" value="Genomic_DNA"/>
</dbReference>
<proteinExistence type="inferred from homology"/>
<dbReference type="AlphaFoldDB" id="A0A0B7MWG3"/>
<gene>
    <name evidence="6" type="primary">PARPA_00939.1 scaffold 1336</name>
</gene>
<dbReference type="SMART" id="SM00220">
    <property type="entry name" value="S_TKc"/>
    <property type="match status" value="1"/>
</dbReference>
<dbReference type="Proteomes" id="UP000054107">
    <property type="component" value="Unassembled WGS sequence"/>
</dbReference>
<feature type="region of interest" description="Disordered" evidence="4">
    <location>
        <begin position="417"/>
        <end position="458"/>
    </location>
</feature>
<comment type="similarity">
    <text evidence="1">Belongs to the protein kinase superfamily. STE Ser/Thr protein kinase family. STE20 subfamily.</text>
</comment>
<dbReference type="SUPFAM" id="SSF56112">
    <property type="entry name" value="Protein kinase-like (PK-like)"/>
    <property type="match status" value="1"/>
</dbReference>
<feature type="binding site" evidence="2">
    <location>
        <position position="102"/>
    </location>
    <ligand>
        <name>ATP</name>
        <dbReference type="ChEBI" id="CHEBI:30616"/>
    </ligand>
</feature>
<feature type="coiled-coil region" evidence="3">
    <location>
        <begin position="681"/>
        <end position="715"/>
    </location>
</feature>
<feature type="region of interest" description="Disordered" evidence="4">
    <location>
        <begin position="534"/>
        <end position="637"/>
    </location>
</feature>
<protein>
    <recommendedName>
        <fullName evidence="5">Protein kinase domain-containing protein</fullName>
    </recommendedName>
</protein>
<dbReference type="GO" id="GO:0043539">
    <property type="term" value="F:protein serine/threonine kinase activator activity"/>
    <property type="evidence" value="ECO:0007669"/>
    <property type="project" value="InterPro"/>
</dbReference>
<reference evidence="6 7" key="1">
    <citation type="submission" date="2014-09" db="EMBL/GenBank/DDBJ databases">
        <authorList>
            <person name="Ellenberger Sabrina"/>
        </authorList>
    </citation>
    <scope>NUCLEOTIDE SEQUENCE [LARGE SCALE GENOMIC DNA]</scope>
    <source>
        <strain evidence="6 7">CBS 412.66</strain>
    </source>
</reference>
<dbReference type="STRING" id="35722.A0A0B7MWG3"/>
<dbReference type="PANTHER" id="PTHR48014">
    <property type="entry name" value="SERINE/THREONINE-PROTEIN KINASE FRAY2"/>
    <property type="match status" value="1"/>
</dbReference>
<feature type="compositionally biased region" description="Low complexity" evidence="4">
    <location>
        <begin position="420"/>
        <end position="445"/>
    </location>
</feature>
<name>A0A0B7MWG3_9FUNG</name>
<dbReference type="PROSITE" id="PS50011">
    <property type="entry name" value="PROTEIN_KINASE_DOM"/>
    <property type="match status" value="1"/>
</dbReference>
<evidence type="ECO:0000313" key="7">
    <source>
        <dbReference type="Proteomes" id="UP000054107"/>
    </source>
</evidence>
<dbReference type="InterPro" id="IPR047173">
    <property type="entry name" value="STRAD_A/B-like"/>
</dbReference>
<evidence type="ECO:0000256" key="4">
    <source>
        <dbReference type="SAM" id="MobiDB-lite"/>
    </source>
</evidence>
<dbReference type="Gene3D" id="1.10.510.10">
    <property type="entry name" value="Transferase(Phosphotransferase) domain 1"/>
    <property type="match status" value="1"/>
</dbReference>
<evidence type="ECO:0000256" key="2">
    <source>
        <dbReference type="PROSITE-ProRule" id="PRU10141"/>
    </source>
</evidence>
<dbReference type="InterPro" id="IPR000719">
    <property type="entry name" value="Prot_kinase_dom"/>
</dbReference>
<keyword evidence="2" id="KW-0067">ATP-binding</keyword>
<dbReference type="InterPro" id="IPR017441">
    <property type="entry name" value="Protein_kinase_ATP_BS"/>
</dbReference>
<feature type="compositionally biased region" description="Basic and acidic residues" evidence="4">
    <location>
        <begin position="579"/>
        <end position="596"/>
    </location>
</feature>
<evidence type="ECO:0000256" key="1">
    <source>
        <dbReference type="ARBA" id="ARBA00008874"/>
    </source>
</evidence>